<evidence type="ECO:0000313" key="5">
    <source>
        <dbReference type="Proteomes" id="UP000250245"/>
    </source>
</evidence>
<name>A0A2X3AN82_9ACTO</name>
<dbReference type="AlphaFoldDB" id="A0A2X3AN82"/>
<reference evidence="4 5" key="1">
    <citation type="submission" date="2018-06" db="EMBL/GenBank/DDBJ databases">
        <authorList>
            <consortium name="Pathogen Informatics"/>
            <person name="Doyle S."/>
        </authorList>
    </citation>
    <scope>NUCLEOTIDE SEQUENCE [LARGE SCALE GENOMIC DNA]</scope>
    <source>
        <strain evidence="4 5">NCTC11820</strain>
    </source>
</reference>
<sequence length="337" mass="36978">MVGNTQRPVPWQGPNPNQARPHPQNPPARQIDHKARRRWTIAIIVAAVILVALVIGLVMMWMMGGGSQGARSACTKASQDLTKQYTSLQQVVSDAENTLATVDSTQVKDPKMLDDMQAKVQLASKEIKPLKCSGEDVAKKTSTMMAQTDALKKLQTELEAVLRKVQGTENLSSLKVAQKALEDKISQAEKLAQTAADLEANTEPRASLAAQIEDAKRLLDQVNSLSTVPDDKVNSLNESMRASADRLDEDITAVTKAIDDKRLEQAQKESEEQMLLQRQQMEQERRAQQSSATCEVGQTTVDADGNKFLCRNVLDPTTGRGQATWVLEPTEQPQPGN</sequence>
<organism evidence="4 5">
    <name type="scientific">Mobiluncus curtisii</name>
    <dbReference type="NCBI Taxonomy" id="2051"/>
    <lineage>
        <taxon>Bacteria</taxon>
        <taxon>Bacillati</taxon>
        <taxon>Actinomycetota</taxon>
        <taxon>Actinomycetes</taxon>
        <taxon>Actinomycetales</taxon>
        <taxon>Actinomycetaceae</taxon>
        <taxon>Mobiluncus</taxon>
    </lineage>
</organism>
<evidence type="ECO:0000256" key="2">
    <source>
        <dbReference type="SAM" id="MobiDB-lite"/>
    </source>
</evidence>
<dbReference type="EMBL" id="UASJ01000001">
    <property type="protein sequence ID" value="SQB63280.1"/>
    <property type="molecule type" value="Genomic_DNA"/>
</dbReference>
<dbReference type="Proteomes" id="UP000250245">
    <property type="component" value="Unassembled WGS sequence"/>
</dbReference>
<keyword evidence="1" id="KW-0175">Coiled coil</keyword>
<dbReference type="GeneID" id="55564805"/>
<feature type="region of interest" description="Disordered" evidence="2">
    <location>
        <begin position="1"/>
        <end position="33"/>
    </location>
</feature>
<feature type="transmembrane region" description="Helical" evidence="3">
    <location>
        <begin position="39"/>
        <end position="63"/>
    </location>
</feature>
<feature type="region of interest" description="Disordered" evidence="2">
    <location>
        <begin position="278"/>
        <end position="301"/>
    </location>
</feature>
<evidence type="ECO:0000256" key="3">
    <source>
        <dbReference type="SAM" id="Phobius"/>
    </source>
</evidence>
<accession>A0A2X3AN82</accession>
<feature type="region of interest" description="Disordered" evidence="2">
    <location>
        <begin position="316"/>
        <end position="337"/>
    </location>
</feature>
<evidence type="ECO:0000256" key="1">
    <source>
        <dbReference type="SAM" id="Coils"/>
    </source>
</evidence>
<keyword evidence="3" id="KW-1133">Transmembrane helix</keyword>
<dbReference type="RefSeq" id="WP_013188876.1">
    <property type="nucleotide sequence ID" value="NZ_CP068112.1"/>
</dbReference>
<keyword evidence="3" id="KW-0472">Membrane</keyword>
<proteinExistence type="predicted"/>
<gene>
    <name evidence="4" type="ORF">NCTC11820_00043</name>
</gene>
<feature type="coiled-coil region" evidence="1">
    <location>
        <begin position="144"/>
        <end position="225"/>
    </location>
</feature>
<feature type="compositionally biased region" description="Polar residues" evidence="2">
    <location>
        <begin position="292"/>
        <end position="301"/>
    </location>
</feature>
<protein>
    <submittedName>
        <fullName evidence="4">Uncharacterized protein</fullName>
    </submittedName>
</protein>
<keyword evidence="3" id="KW-0812">Transmembrane</keyword>
<evidence type="ECO:0000313" key="4">
    <source>
        <dbReference type="EMBL" id="SQB63280.1"/>
    </source>
</evidence>